<organism evidence="2">
    <name type="scientific">Setaria italica</name>
    <name type="common">Foxtail millet</name>
    <name type="synonym">Panicum italicum</name>
    <dbReference type="NCBI Taxonomy" id="4555"/>
    <lineage>
        <taxon>Eukaryota</taxon>
        <taxon>Viridiplantae</taxon>
        <taxon>Streptophyta</taxon>
        <taxon>Embryophyta</taxon>
        <taxon>Tracheophyta</taxon>
        <taxon>Spermatophyta</taxon>
        <taxon>Magnoliopsida</taxon>
        <taxon>Liliopsida</taxon>
        <taxon>Poales</taxon>
        <taxon>Poaceae</taxon>
        <taxon>PACMAD clade</taxon>
        <taxon>Panicoideae</taxon>
        <taxon>Panicodae</taxon>
        <taxon>Paniceae</taxon>
        <taxon>Cenchrinae</taxon>
        <taxon>Setaria</taxon>
    </lineage>
</organism>
<feature type="compositionally biased region" description="Low complexity" evidence="1">
    <location>
        <begin position="108"/>
        <end position="120"/>
    </location>
</feature>
<reference evidence="2" key="2">
    <citation type="submission" date="2015-07" db="EMBL/GenBank/DDBJ databases">
        <authorList>
            <person name="Noorani M."/>
        </authorList>
    </citation>
    <scope>NUCLEOTIDE SEQUENCE</scope>
    <source>
        <strain evidence="2">Yugu1</strain>
    </source>
</reference>
<dbReference type="EMBL" id="CM003536">
    <property type="protein sequence ID" value="RCV44863.1"/>
    <property type="molecule type" value="Genomic_DNA"/>
</dbReference>
<feature type="compositionally biased region" description="Acidic residues" evidence="1">
    <location>
        <begin position="54"/>
        <end position="79"/>
    </location>
</feature>
<evidence type="ECO:0000256" key="1">
    <source>
        <dbReference type="SAM" id="MobiDB-lite"/>
    </source>
</evidence>
<feature type="compositionally biased region" description="Basic and acidic residues" evidence="1">
    <location>
        <begin position="80"/>
        <end position="96"/>
    </location>
</feature>
<protein>
    <submittedName>
        <fullName evidence="2">Uncharacterized protein</fullName>
    </submittedName>
</protein>
<dbReference type="AlphaFoldDB" id="A0A368SR55"/>
<feature type="region of interest" description="Disordered" evidence="1">
    <location>
        <begin position="29"/>
        <end position="166"/>
    </location>
</feature>
<sequence length="190" mass="20659">MKRRFTGQKSDALDTVHWEARGAEIDCSLSTQVHPAQADGHGMQRSSAPLDGVEVGDGDDGADDGDEHDPAGDDAEEEVLERGRDPGLRGLRDLRQHQRRRHGRRGRPLLGRVLRLAAPRGRPDDGRPAGRDDAERRRADAAGAAEGLPEPPGHGQRRRDGGGGHGSWAQHFALVRRWGWLVGWGSGAYV</sequence>
<proteinExistence type="predicted"/>
<gene>
    <name evidence="2" type="ORF">SETIT_9G408700v2</name>
</gene>
<evidence type="ECO:0000313" key="2">
    <source>
        <dbReference type="EMBL" id="RCV44863.1"/>
    </source>
</evidence>
<accession>A0A368SR55</accession>
<reference evidence="2" key="1">
    <citation type="journal article" date="2012" name="Nat. Biotechnol.">
        <title>Reference genome sequence of the model plant Setaria.</title>
        <authorList>
            <person name="Bennetzen J.L."/>
            <person name="Schmutz J."/>
            <person name="Wang H."/>
            <person name="Percifield R."/>
            <person name="Hawkins J."/>
            <person name="Pontaroli A.C."/>
            <person name="Estep M."/>
            <person name="Feng L."/>
            <person name="Vaughn J.N."/>
            <person name="Grimwood J."/>
            <person name="Jenkins J."/>
            <person name="Barry K."/>
            <person name="Lindquist E."/>
            <person name="Hellsten U."/>
            <person name="Deshpande S."/>
            <person name="Wang X."/>
            <person name="Wu X."/>
            <person name="Mitros T."/>
            <person name="Triplett J."/>
            <person name="Yang X."/>
            <person name="Ye C.Y."/>
            <person name="Mauro-Herrera M."/>
            <person name="Wang L."/>
            <person name="Li P."/>
            <person name="Sharma M."/>
            <person name="Sharma R."/>
            <person name="Ronald P.C."/>
            <person name="Panaud O."/>
            <person name="Kellogg E.A."/>
            <person name="Brutnell T.P."/>
            <person name="Doust A.N."/>
            <person name="Tuskan G.A."/>
            <person name="Rokhsar D."/>
            <person name="Devos K.M."/>
        </authorList>
    </citation>
    <scope>NUCLEOTIDE SEQUENCE [LARGE SCALE GENOMIC DNA]</scope>
    <source>
        <strain evidence="2">Yugu1</strain>
    </source>
</reference>
<name>A0A368SR55_SETIT</name>
<feature type="compositionally biased region" description="Basic and acidic residues" evidence="1">
    <location>
        <begin position="121"/>
        <end position="140"/>
    </location>
</feature>
<feature type="compositionally biased region" description="Basic residues" evidence="1">
    <location>
        <begin position="97"/>
        <end position="107"/>
    </location>
</feature>